<evidence type="ECO:0000256" key="1">
    <source>
        <dbReference type="SAM" id="MobiDB-lite"/>
    </source>
</evidence>
<dbReference type="InterPro" id="IPR054762">
    <property type="entry name" value="Gp19_RNaseH-like"/>
</dbReference>
<proteinExistence type="predicted"/>
<protein>
    <submittedName>
        <fullName evidence="3">Terminase large subunit</fullName>
    </submittedName>
</protein>
<dbReference type="Gene3D" id="3.40.50.300">
    <property type="entry name" value="P-loop containing nucleotide triphosphate hydrolases"/>
    <property type="match status" value="1"/>
</dbReference>
<dbReference type="EMBL" id="OK319016">
    <property type="protein sequence ID" value="UCR90897.1"/>
    <property type="molecule type" value="Genomic_DNA"/>
</dbReference>
<dbReference type="Pfam" id="PF22530">
    <property type="entry name" value="Terminase-T7_RNaseH-like"/>
    <property type="match status" value="1"/>
</dbReference>
<sequence>MAVRESVEASLLRWEQVGLLQRHYESFHDFLDDAFEHLGFSASWVQHDIGGFLAHGPNSLMVQAQRGQAKTTITAAFAVWTLIHNPKARVLILSAGGTQANEISTLIVKLLLTMEELECMRPDASNGDRTSVEAFDVHYTLKGVDKSPSVACSGITGNLQGKRADLLIADDIESAKNSATALMREFIMNLTRDFTSICTEGRIIYLGTPQSMDSIYNSLPGRGFTIRIWPGRYPTPEQLENYGDMLAPAIRRRLALNPALAFGGGLLKDQGQPIEEGEYLGEAQLQQKELDQGPSYFQLQHMLNTRLADAMRYPLKTENLVFMRLGGTRFPMTVTRGFGGDKMQQFNVGTLRFSMSRPHELSEEVADLQGTVMYVDPAGGGKNADETGYAVVGFLNGNVFLLDAGGVPGGYALPTLETLKAVALKWKPQVVKIEKNMGYGAFREVWLPLLRADVDGVPKSGYLGAVEDDYVTGQKETRIIDTLEPIMARGALIINEDIVQSDSDSIQRYSPDKRITYSLFHQMSRITRERGALPHDDRLDAVEGAVRHFVAMIAIDQQAAVKRQEEARLKDWLKDPLGRDRYATRAPRHGGGSLLHKYTRRR</sequence>
<keyword evidence="4" id="KW-1185">Reference proteome</keyword>
<organism evidence="3 4">
    <name type="scientific">Brevundimonas phage AA</name>
    <dbReference type="NCBI Taxonomy" id="2880937"/>
    <lineage>
        <taxon>Viruses</taxon>
        <taxon>Duplodnaviria</taxon>
        <taxon>Heunggongvirae</taxon>
        <taxon>Uroviricota</taxon>
        <taxon>Caudoviricetes</taxon>
        <taxon>Autographivirales</taxon>
        <taxon>Autonotataviridae</taxon>
        <taxon>Conareevirus</taxon>
        <taxon>Conareevirus doublea</taxon>
    </lineage>
</organism>
<name>A0AAN0KPZ0_9CAUD</name>
<dbReference type="NCBIfam" id="NF033889">
    <property type="entry name" value="termin_lrg_T7"/>
    <property type="match status" value="1"/>
</dbReference>
<reference evidence="4" key="1">
    <citation type="journal article" date="2024" name="Viruses">
        <title>New Genera and Species of Caulobacter and Brevundimonas Bacteriophages Provide Insights into Phage Genome Evolution.</title>
        <authorList>
            <person name="Ely B."/>
            <person name="Hils M."/>
            <person name="Clarke A."/>
            <person name="Albert M."/>
            <person name="Holness N."/>
            <person name="Lenski J."/>
            <person name="Mohammadi T."/>
        </authorList>
    </citation>
    <scope>NUCLEOTIDE SEQUENCE [LARGE SCALE GENOMIC DNA]</scope>
</reference>
<dbReference type="Proteomes" id="UP000827707">
    <property type="component" value="Segment"/>
</dbReference>
<evidence type="ECO:0000313" key="3">
    <source>
        <dbReference type="EMBL" id="UCR90897.1"/>
    </source>
</evidence>
<dbReference type="InterPro" id="IPR047987">
    <property type="entry name" value="Gp19-like_virus"/>
</dbReference>
<evidence type="ECO:0000259" key="2">
    <source>
        <dbReference type="Pfam" id="PF22530"/>
    </source>
</evidence>
<accession>A0AAN0KPZ0</accession>
<dbReference type="InterPro" id="IPR027417">
    <property type="entry name" value="P-loop_NTPase"/>
</dbReference>
<evidence type="ECO:0000313" key="4">
    <source>
        <dbReference type="Proteomes" id="UP000827707"/>
    </source>
</evidence>
<feature type="domain" description="Terminase large subunit ribonuclease H-like" evidence="2">
    <location>
        <begin position="375"/>
        <end position="491"/>
    </location>
</feature>
<feature type="region of interest" description="Disordered" evidence="1">
    <location>
        <begin position="583"/>
        <end position="602"/>
    </location>
</feature>